<gene>
    <name evidence="1" type="ORF">ERS137959_00911</name>
</gene>
<keyword evidence="2" id="KW-1185">Reference proteome</keyword>
<evidence type="ECO:0000313" key="2">
    <source>
        <dbReference type="Proteomes" id="UP000041601"/>
    </source>
</evidence>
<dbReference type="EMBL" id="CPXJ01000009">
    <property type="protein sequence ID" value="CND34038.1"/>
    <property type="molecule type" value="Genomic_DNA"/>
</dbReference>
<reference evidence="1 2" key="1">
    <citation type="submission" date="2015-03" db="EMBL/GenBank/DDBJ databases">
        <authorList>
            <consortium name="Pathogen Informatics"/>
            <person name="Murphy D."/>
        </authorList>
    </citation>
    <scope>NUCLEOTIDE SEQUENCE [LARGE SCALE GENOMIC DNA]</scope>
    <source>
        <strain evidence="1 2">IP05342</strain>
    </source>
</reference>
<dbReference type="RefSeq" id="WP_154236399.1">
    <property type="nucleotide sequence ID" value="NZ_CPXJ01000009.1"/>
</dbReference>
<sequence length="223" mass="25084">MHTSNAISALGLLHALAGNETLSIQLFEAALATNDYSLAINFIFMLRETSNYLAMHEKVFDLADRFGTKELTVVAYSTAFRFGDREKLDYYFDKHIKLLSDEERREDAMKHKNELITELDEALSNSGCTKDQLVLLAKIIWKIVKEYGAHAGFVELNRNNHSAYIVDVKNKDPKTIAKMNYSLAEAICSDEALDGCELVARFSSPRQLHTGVSYSYAANNTSK</sequence>
<accession>A0ABM9RWA7</accession>
<proteinExistence type="predicted"/>
<evidence type="ECO:0000313" key="1">
    <source>
        <dbReference type="EMBL" id="CND34038.1"/>
    </source>
</evidence>
<organism evidence="1 2">
    <name type="scientific">Yersinia enterocolitica</name>
    <dbReference type="NCBI Taxonomy" id="630"/>
    <lineage>
        <taxon>Bacteria</taxon>
        <taxon>Pseudomonadati</taxon>
        <taxon>Pseudomonadota</taxon>
        <taxon>Gammaproteobacteria</taxon>
        <taxon>Enterobacterales</taxon>
        <taxon>Yersiniaceae</taxon>
        <taxon>Yersinia</taxon>
    </lineage>
</organism>
<name>A0ABM9RWA7_YEREN</name>
<protein>
    <submittedName>
        <fullName evidence="1">Uncharacterized protein</fullName>
    </submittedName>
</protein>
<comment type="caution">
    <text evidence="1">The sequence shown here is derived from an EMBL/GenBank/DDBJ whole genome shotgun (WGS) entry which is preliminary data.</text>
</comment>
<dbReference type="Proteomes" id="UP000041601">
    <property type="component" value="Unassembled WGS sequence"/>
</dbReference>